<dbReference type="Proteomes" id="UP001161423">
    <property type="component" value="Unassembled WGS sequence"/>
</dbReference>
<dbReference type="InterPro" id="IPR007430">
    <property type="entry name" value="VirB8"/>
</dbReference>
<sequence>MSEAKDKKAAQEYLNQANFWELDKTSSLNRSNKVAWSLAVFGLGLAAVCAWSVGQLAPLKTVEPYVIRVNETSGSVDIVTALKNGKTTYEMALNKYFIAKYIRAREGYSRQLAEEFYYTVGLLSGKDEKKRYFNWFNPKNSDSPLNIYDESEKVMIDIQSISPIGDKDNNIALVRYIKKVEHGNTPPTKTHWAATVRYSYTTAPTNERDREINPLGFQVVEYRNDPDTVGEISTPTITYKADKESMTPASNGGIFPQTRTNTDE</sequence>
<evidence type="ECO:0000256" key="4">
    <source>
        <dbReference type="ARBA" id="ARBA00023136"/>
    </source>
</evidence>
<dbReference type="EMBL" id="BSND01000012">
    <property type="protein sequence ID" value="GLQ00599.1"/>
    <property type="molecule type" value="Genomic_DNA"/>
</dbReference>
<evidence type="ECO:0000256" key="6">
    <source>
        <dbReference type="SAM" id="Phobius"/>
    </source>
</evidence>
<dbReference type="Gene3D" id="3.10.450.230">
    <property type="entry name" value="VirB8 protein"/>
    <property type="match status" value="1"/>
</dbReference>
<evidence type="ECO:0000256" key="1">
    <source>
        <dbReference type="ARBA" id="ARBA00004167"/>
    </source>
</evidence>
<organism evidence="8 9">
    <name type="scientific">Methylophaga thalassica</name>
    <dbReference type="NCBI Taxonomy" id="40223"/>
    <lineage>
        <taxon>Bacteria</taxon>
        <taxon>Pseudomonadati</taxon>
        <taxon>Pseudomonadota</taxon>
        <taxon>Gammaproteobacteria</taxon>
        <taxon>Thiotrichales</taxon>
        <taxon>Piscirickettsiaceae</taxon>
        <taxon>Methylophaga</taxon>
    </lineage>
</organism>
<evidence type="ECO:0000313" key="8">
    <source>
        <dbReference type="EMBL" id="GLQ00599.1"/>
    </source>
</evidence>
<comment type="subcellular location">
    <subcellularLocation>
        <location evidence="1">Membrane</location>
        <topology evidence="1">Single-pass membrane protein</topology>
    </subcellularLocation>
</comment>
<keyword evidence="9" id="KW-1185">Reference proteome</keyword>
<keyword evidence="3 6" id="KW-1133">Transmembrane helix</keyword>
<feature type="region of interest" description="Disordered" evidence="5">
    <location>
        <begin position="241"/>
        <end position="264"/>
    </location>
</feature>
<accession>A0ABQ5TXU5</accession>
<reference evidence="8" key="1">
    <citation type="journal article" date="2014" name="Int. J. Syst. Evol. Microbiol.">
        <title>Complete genome of a new Firmicutes species belonging to the dominant human colonic microbiota ('Ruminococcus bicirculans') reveals two chromosomes and a selective capacity to utilize plant glucans.</title>
        <authorList>
            <consortium name="NISC Comparative Sequencing Program"/>
            <person name="Wegmann U."/>
            <person name="Louis P."/>
            <person name="Goesmann A."/>
            <person name="Henrissat B."/>
            <person name="Duncan S.H."/>
            <person name="Flint H.J."/>
        </authorList>
    </citation>
    <scope>NUCLEOTIDE SEQUENCE</scope>
    <source>
        <strain evidence="8">NBRC 102424</strain>
    </source>
</reference>
<dbReference type="Pfam" id="PF04335">
    <property type="entry name" value="VirB8"/>
    <property type="match status" value="1"/>
</dbReference>
<evidence type="ECO:0000313" key="9">
    <source>
        <dbReference type="Proteomes" id="UP001161423"/>
    </source>
</evidence>
<keyword evidence="2 6" id="KW-0812">Transmembrane</keyword>
<gene>
    <name evidence="8" type="primary">avhB8</name>
    <name evidence="8" type="ORF">GCM10007891_24520</name>
</gene>
<evidence type="ECO:0000259" key="7">
    <source>
        <dbReference type="Pfam" id="PF04335"/>
    </source>
</evidence>
<evidence type="ECO:0000256" key="5">
    <source>
        <dbReference type="SAM" id="MobiDB-lite"/>
    </source>
</evidence>
<dbReference type="InterPro" id="IPR032710">
    <property type="entry name" value="NTF2-like_dom_sf"/>
</dbReference>
<dbReference type="InterPro" id="IPR026264">
    <property type="entry name" value="VirB8/PtlE"/>
</dbReference>
<dbReference type="SUPFAM" id="SSF54427">
    <property type="entry name" value="NTF2-like"/>
    <property type="match status" value="1"/>
</dbReference>
<feature type="domain" description="Bacterial virulence protein VirB8" evidence="7">
    <location>
        <begin position="19"/>
        <end position="226"/>
    </location>
</feature>
<feature type="transmembrane region" description="Helical" evidence="6">
    <location>
        <begin position="34"/>
        <end position="54"/>
    </location>
</feature>
<name>A0ABQ5TXU5_9GAMM</name>
<dbReference type="CDD" id="cd16424">
    <property type="entry name" value="VirB8"/>
    <property type="match status" value="1"/>
</dbReference>
<proteinExistence type="predicted"/>
<evidence type="ECO:0000256" key="3">
    <source>
        <dbReference type="ARBA" id="ARBA00022989"/>
    </source>
</evidence>
<comment type="caution">
    <text evidence="8">The sequence shown here is derived from an EMBL/GenBank/DDBJ whole genome shotgun (WGS) entry which is preliminary data.</text>
</comment>
<evidence type="ECO:0000256" key="2">
    <source>
        <dbReference type="ARBA" id="ARBA00022692"/>
    </source>
</evidence>
<reference evidence="8" key="2">
    <citation type="submission" date="2023-01" db="EMBL/GenBank/DDBJ databases">
        <title>Draft genome sequence of Methylophaga thalassica strain NBRC 102424.</title>
        <authorList>
            <person name="Sun Q."/>
            <person name="Mori K."/>
        </authorList>
    </citation>
    <scope>NUCLEOTIDE SEQUENCE</scope>
    <source>
        <strain evidence="8">NBRC 102424</strain>
    </source>
</reference>
<protein>
    <submittedName>
        <fullName evidence="8">Conjugal transfer protein TraJ</fullName>
    </submittedName>
</protein>
<dbReference type="RefSeq" id="WP_104935298.1">
    <property type="nucleotide sequence ID" value="NZ_BSND01000012.1"/>
</dbReference>
<dbReference type="PIRSF" id="PIRSF003299">
    <property type="entry name" value="VirB8_PtlE"/>
    <property type="match status" value="1"/>
</dbReference>
<keyword evidence="4 6" id="KW-0472">Membrane</keyword>